<gene>
    <name evidence="2" type="ORF">WQQ_22400</name>
</gene>
<reference evidence="2 3" key="1">
    <citation type="journal article" date="2012" name="J. Bacteriol.">
        <title>Genome Sequence of n-Alkane-Degrading Hydrocarboniphaga effusa Strain AP103T (ATCC BAA-332T).</title>
        <authorList>
            <person name="Chang H.K."/>
            <person name="Zylstra G.J."/>
            <person name="Chae J.C."/>
        </authorList>
    </citation>
    <scope>NUCLEOTIDE SEQUENCE [LARGE SCALE GENOMIC DNA]</scope>
    <source>
        <strain evidence="2 3">AP103</strain>
    </source>
</reference>
<comment type="caution">
    <text evidence="2">The sequence shown here is derived from an EMBL/GenBank/DDBJ whole genome shotgun (WGS) entry which is preliminary data.</text>
</comment>
<feature type="region of interest" description="Disordered" evidence="1">
    <location>
        <begin position="1"/>
        <end position="33"/>
    </location>
</feature>
<dbReference type="Proteomes" id="UP000003704">
    <property type="component" value="Unassembled WGS sequence"/>
</dbReference>
<name>I8TEI2_9GAMM</name>
<feature type="compositionally biased region" description="Basic residues" evidence="1">
    <location>
        <begin position="1"/>
        <end position="10"/>
    </location>
</feature>
<dbReference type="AlphaFoldDB" id="I8TEI2"/>
<organism evidence="2 3">
    <name type="scientific">Hydrocarboniphaga effusa AP103</name>
    <dbReference type="NCBI Taxonomy" id="1172194"/>
    <lineage>
        <taxon>Bacteria</taxon>
        <taxon>Pseudomonadati</taxon>
        <taxon>Pseudomonadota</taxon>
        <taxon>Gammaproteobacteria</taxon>
        <taxon>Nevskiales</taxon>
        <taxon>Nevskiaceae</taxon>
        <taxon>Hydrocarboniphaga</taxon>
    </lineage>
</organism>
<evidence type="ECO:0000313" key="3">
    <source>
        <dbReference type="Proteomes" id="UP000003704"/>
    </source>
</evidence>
<dbReference type="EMBL" id="AKGD01000001">
    <property type="protein sequence ID" value="EIT72103.1"/>
    <property type="molecule type" value="Genomic_DNA"/>
</dbReference>
<proteinExistence type="predicted"/>
<keyword evidence="3" id="KW-1185">Reference proteome</keyword>
<dbReference type="STRING" id="1172194.WQQ_22400"/>
<sequence length="61" mass="6702">MPAPRLRRRLGIPVHPALPPSPGSVQAAPERPGAQYASARKRYTAILTFVSQAFRFSGLRM</sequence>
<protein>
    <submittedName>
        <fullName evidence="2">Uncharacterized protein</fullName>
    </submittedName>
</protein>
<accession>I8TEI2</accession>
<evidence type="ECO:0000256" key="1">
    <source>
        <dbReference type="SAM" id="MobiDB-lite"/>
    </source>
</evidence>
<evidence type="ECO:0000313" key="2">
    <source>
        <dbReference type="EMBL" id="EIT72103.1"/>
    </source>
</evidence>